<evidence type="ECO:0000313" key="2">
    <source>
        <dbReference type="Proteomes" id="UP000694425"/>
    </source>
</evidence>
<reference evidence="1" key="1">
    <citation type="submission" date="2025-08" db="UniProtKB">
        <authorList>
            <consortium name="Ensembl"/>
        </authorList>
    </citation>
    <scope>IDENTIFICATION</scope>
</reference>
<evidence type="ECO:0000313" key="1">
    <source>
        <dbReference type="Ensembl" id="ENSNVIP00000027919.1"/>
    </source>
</evidence>
<dbReference type="Proteomes" id="UP000694425">
    <property type="component" value="Unplaced"/>
</dbReference>
<sequence length="53" mass="6445">MLGRVAAQAFGFDQTFQAYRKDDFVMVGFLQRPRCYTQFEVTFRFFWTVDHIR</sequence>
<dbReference type="Ensembl" id="ENSNVIT00000032388.1">
    <property type="protein sequence ID" value="ENSNVIP00000027919.1"/>
    <property type="gene ID" value="ENSNVIG00000021581.1"/>
</dbReference>
<keyword evidence="2" id="KW-1185">Reference proteome</keyword>
<protein>
    <submittedName>
        <fullName evidence="1">Uncharacterized protein</fullName>
    </submittedName>
</protein>
<dbReference type="AlphaFoldDB" id="A0A8C7EW40"/>
<reference evidence="1" key="2">
    <citation type="submission" date="2025-09" db="UniProtKB">
        <authorList>
            <consortium name="Ensembl"/>
        </authorList>
    </citation>
    <scope>IDENTIFICATION</scope>
</reference>
<accession>A0A8C7EW40</accession>
<name>A0A8C7EW40_NEOVI</name>
<proteinExistence type="predicted"/>
<organism evidence="1 2">
    <name type="scientific">Neovison vison</name>
    <name type="common">American mink</name>
    <name type="synonym">Mustela vison</name>
    <dbReference type="NCBI Taxonomy" id="452646"/>
    <lineage>
        <taxon>Eukaryota</taxon>
        <taxon>Metazoa</taxon>
        <taxon>Chordata</taxon>
        <taxon>Craniata</taxon>
        <taxon>Vertebrata</taxon>
        <taxon>Euteleostomi</taxon>
        <taxon>Mammalia</taxon>
        <taxon>Eutheria</taxon>
        <taxon>Laurasiatheria</taxon>
        <taxon>Carnivora</taxon>
        <taxon>Caniformia</taxon>
        <taxon>Musteloidea</taxon>
        <taxon>Mustelidae</taxon>
        <taxon>Mustelinae</taxon>
        <taxon>Neogale</taxon>
    </lineage>
</organism>